<accession>A0AAV8T0W7</accession>
<reference evidence="7 8" key="1">
    <citation type="submission" date="2021-09" db="EMBL/GenBank/DDBJ databases">
        <title>Genomic insights and catalytic innovation underlie evolution of tropane alkaloids biosynthesis.</title>
        <authorList>
            <person name="Wang Y.-J."/>
            <person name="Tian T."/>
            <person name="Huang J.-P."/>
            <person name="Huang S.-X."/>
        </authorList>
    </citation>
    <scope>NUCLEOTIDE SEQUENCE [LARGE SCALE GENOMIC DNA]</scope>
    <source>
        <strain evidence="7">KIB-2018</strain>
        <tissue evidence="7">Leaf</tissue>
    </source>
</reference>
<keyword evidence="3" id="KW-0862">Zinc</keyword>
<evidence type="ECO:0000256" key="5">
    <source>
        <dbReference type="SAM" id="Phobius"/>
    </source>
</evidence>
<dbReference type="AlphaFoldDB" id="A0AAV8T0W7"/>
<proteinExistence type="predicted"/>
<dbReference type="GO" id="GO:0008270">
    <property type="term" value="F:zinc ion binding"/>
    <property type="evidence" value="ECO:0007669"/>
    <property type="project" value="UniProtKB-KW"/>
</dbReference>
<dbReference type="InterPro" id="IPR001841">
    <property type="entry name" value="Znf_RING"/>
</dbReference>
<comment type="caution">
    <text evidence="7">The sequence shown here is derived from an EMBL/GenBank/DDBJ whole genome shotgun (WGS) entry which is preliminary data.</text>
</comment>
<evidence type="ECO:0000256" key="3">
    <source>
        <dbReference type="ARBA" id="ARBA00022833"/>
    </source>
</evidence>
<keyword evidence="5" id="KW-0812">Transmembrane</keyword>
<dbReference type="PANTHER" id="PTHR45969">
    <property type="entry name" value="RING ZINC FINGER PROTEIN-RELATED"/>
    <property type="match status" value="1"/>
</dbReference>
<feature type="transmembrane region" description="Helical" evidence="5">
    <location>
        <begin position="20"/>
        <end position="42"/>
    </location>
</feature>
<dbReference type="GO" id="GO:0016567">
    <property type="term" value="P:protein ubiquitination"/>
    <property type="evidence" value="ECO:0007669"/>
    <property type="project" value="TreeGrafter"/>
</dbReference>
<evidence type="ECO:0000313" key="8">
    <source>
        <dbReference type="Proteomes" id="UP001159364"/>
    </source>
</evidence>
<dbReference type="Gene3D" id="3.30.40.10">
    <property type="entry name" value="Zinc/RING finger domain, C3HC4 (zinc finger)"/>
    <property type="match status" value="1"/>
</dbReference>
<keyword evidence="1" id="KW-0479">Metal-binding</keyword>
<organism evidence="7 8">
    <name type="scientific">Erythroxylum novogranatense</name>
    <dbReference type="NCBI Taxonomy" id="1862640"/>
    <lineage>
        <taxon>Eukaryota</taxon>
        <taxon>Viridiplantae</taxon>
        <taxon>Streptophyta</taxon>
        <taxon>Embryophyta</taxon>
        <taxon>Tracheophyta</taxon>
        <taxon>Spermatophyta</taxon>
        <taxon>Magnoliopsida</taxon>
        <taxon>eudicotyledons</taxon>
        <taxon>Gunneridae</taxon>
        <taxon>Pentapetalae</taxon>
        <taxon>rosids</taxon>
        <taxon>fabids</taxon>
        <taxon>Malpighiales</taxon>
        <taxon>Erythroxylaceae</taxon>
        <taxon>Erythroxylum</taxon>
    </lineage>
</organism>
<dbReference type="PANTHER" id="PTHR45969:SF55">
    <property type="entry name" value="OS07G0686300 PROTEIN"/>
    <property type="match status" value="1"/>
</dbReference>
<name>A0AAV8T0W7_9ROSI</name>
<keyword evidence="5" id="KW-1133">Transmembrane helix</keyword>
<dbReference type="Pfam" id="PF13639">
    <property type="entry name" value="zf-RING_2"/>
    <property type="match status" value="1"/>
</dbReference>
<dbReference type="SMART" id="SM00184">
    <property type="entry name" value="RING"/>
    <property type="match status" value="1"/>
</dbReference>
<sequence length="152" mass="18317">MLFSHYYSCSYLSSLDRANLYTMFSYMVSIVGYLGWALNFMLHYSFFQSHHPLREEELTWYCTDNILEQKEPVECAVCLCKIEHGQEDRELRCNHQFHRVCIDRWLEHQGFTCPLCRDFVSPPRLFTELGMEVLVLKYRSFGCSDRDTWWLR</sequence>
<dbReference type="SUPFAM" id="SSF57850">
    <property type="entry name" value="RING/U-box"/>
    <property type="match status" value="1"/>
</dbReference>
<dbReference type="InterPro" id="IPR013083">
    <property type="entry name" value="Znf_RING/FYVE/PHD"/>
</dbReference>
<evidence type="ECO:0000313" key="7">
    <source>
        <dbReference type="EMBL" id="KAJ8760401.1"/>
    </source>
</evidence>
<evidence type="ECO:0000256" key="2">
    <source>
        <dbReference type="ARBA" id="ARBA00022771"/>
    </source>
</evidence>
<dbReference type="PROSITE" id="PS50089">
    <property type="entry name" value="ZF_RING_2"/>
    <property type="match status" value="1"/>
</dbReference>
<evidence type="ECO:0000259" key="6">
    <source>
        <dbReference type="PROSITE" id="PS50089"/>
    </source>
</evidence>
<feature type="domain" description="RING-type" evidence="6">
    <location>
        <begin position="75"/>
        <end position="117"/>
    </location>
</feature>
<protein>
    <recommendedName>
        <fullName evidence="6">RING-type domain-containing protein</fullName>
    </recommendedName>
</protein>
<dbReference type="GO" id="GO:0061630">
    <property type="term" value="F:ubiquitin protein ligase activity"/>
    <property type="evidence" value="ECO:0007669"/>
    <property type="project" value="TreeGrafter"/>
</dbReference>
<dbReference type="EMBL" id="JAIWQS010000007">
    <property type="protein sequence ID" value="KAJ8760401.1"/>
    <property type="molecule type" value="Genomic_DNA"/>
</dbReference>
<gene>
    <name evidence="7" type="ORF">K2173_015068</name>
</gene>
<keyword evidence="5" id="KW-0472">Membrane</keyword>
<dbReference type="Proteomes" id="UP001159364">
    <property type="component" value="Linkage Group LG07"/>
</dbReference>
<keyword evidence="2 4" id="KW-0863">Zinc-finger</keyword>
<evidence type="ECO:0000256" key="1">
    <source>
        <dbReference type="ARBA" id="ARBA00022723"/>
    </source>
</evidence>
<keyword evidence="8" id="KW-1185">Reference proteome</keyword>
<evidence type="ECO:0000256" key="4">
    <source>
        <dbReference type="PROSITE-ProRule" id="PRU00175"/>
    </source>
</evidence>